<name>A0A3B6LP45_WHEAT</name>
<keyword evidence="3" id="KW-0813">Transport</keyword>
<evidence type="ECO:0008006" key="12">
    <source>
        <dbReference type="Google" id="ProtNLM"/>
    </source>
</evidence>
<feature type="transmembrane region" description="Helical" evidence="9">
    <location>
        <begin position="35"/>
        <end position="55"/>
    </location>
</feature>
<evidence type="ECO:0000256" key="6">
    <source>
        <dbReference type="ARBA" id="ARBA00022927"/>
    </source>
</evidence>
<evidence type="ECO:0000313" key="11">
    <source>
        <dbReference type="Proteomes" id="UP000019116"/>
    </source>
</evidence>
<keyword evidence="11" id="KW-1185">Reference proteome</keyword>
<proteinExistence type="inferred from homology"/>
<feature type="transmembrane region" description="Helical" evidence="9">
    <location>
        <begin position="62"/>
        <end position="82"/>
    </location>
</feature>
<evidence type="ECO:0000256" key="3">
    <source>
        <dbReference type="ARBA" id="ARBA00022448"/>
    </source>
</evidence>
<feature type="transmembrane region" description="Helical" evidence="9">
    <location>
        <begin position="349"/>
        <end position="371"/>
    </location>
</feature>
<feature type="transmembrane region" description="Helical" evidence="9">
    <location>
        <begin position="591"/>
        <end position="609"/>
    </location>
</feature>
<dbReference type="Gramene" id="TraesRN5B0100685700.1">
    <property type="protein sequence ID" value="TraesRN5B0100685700.1"/>
    <property type="gene ID" value="TraesRN5B0100685700"/>
</dbReference>
<dbReference type="RefSeq" id="XP_044393286.1">
    <property type="nucleotide sequence ID" value="XM_044537351.1"/>
</dbReference>
<dbReference type="KEGG" id="taes:123116390"/>
<dbReference type="GO" id="GO:0015031">
    <property type="term" value="P:protein transport"/>
    <property type="evidence" value="ECO:0007669"/>
    <property type="project" value="UniProtKB-KW"/>
</dbReference>
<reference evidence="10" key="2">
    <citation type="submission" date="2018-10" db="UniProtKB">
        <authorList>
            <consortium name="EnsemblPlants"/>
        </authorList>
    </citation>
    <scope>IDENTIFICATION</scope>
</reference>
<accession>A0A3B6LP45</accession>
<dbReference type="GeneID" id="123116390"/>
<evidence type="ECO:0000313" key="10">
    <source>
        <dbReference type="EnsemblPlants" id="TraesCS5B02G261400.1"/>
    </source>
</evidence>
<dbReference type="Pfam" id="PF03169">
    <property type="entry name" value="OPT"/>
    <property type="match status" value="1"/>
</dbReference>
<dbReference type="Gramene" id="TraesCAD_scaffold_041641_01G000100.1">
    <property type="protein sequence ID" value="TraesCAD_scaffold_041641_01G000100.1"/>
    <property type="gene ID" value="TraesCAD_scaffold_041641_01G000100"/>
</dbReference>
<dbReference type="AlphaFoldDB" id="A0A3B6LP45"/>
<evidence type="ECO:0000256" key="7">
    <source>
        <dbReference type="ARBA" id="ARBA00022989"/>
    </source>
</evidence>
<dbReference type="GO" id="GO:0005886">
    <property type="term" value="C:plasma membrane"/>
    <property type="evidence" value="ECO:0000318"/>
    <property type="project" value="GO_Central"/>
</dbReference>
<dbReference type="Gramene" id="TraesROB_scaffold_026268_01G000100.1">
    <property type="protein sequence ID" value="TraesROB_scaffold_026268_01G000100.1"/>
    <property type="gene ID" value="TraesROB_scaffold_026268_01G000100"/>
</dbReference>
<dbReference type="InterPro" id="IPR004648">
    <property type="entry name" value="Oligpept_transpt"/>
</dbReference>
<protein>
    <recommendedName>
        <fullName evidence="12">Oligopeptide transporter</fullName>
    </recommendedName>
</protein>
<evidence type="ECO:0000256" key="5">
    <source>
        <dbReference type="ARBA" id="ARBA00022856"/>
    </source>
</evidence>
<keyword evidence="7 9" id="KW-1133">Transmembrane helix</keyword>
<evidence type="ECO:0000256" key="9">
    <source>
        <dbReference type="SAM" id="Phobius"/>
    </source>
</evidence>
<feature type="transmembrane region" description="Helical" evidence="9">
    <location>
        <begin position="270"/>
        <end position="297"/>
    </location>
</feature>
<comment type="similarity">
    <text evidence="2">Belongs to the oligopeptide OPT transporter (TC 2.A.67.1) family.</text>
</comment>
<gene>
    <name evidence="10" type="primary">LOC123116390</name>
</gene>
<feature type="transmembrane region" description="Helical" evidence="9">
    <location>
        <begin position="404"/>
        <end position="423"/>
    </location>
</feature>
<dbReference type="NCBIfam" id="TIGR00727">
    <property type="entry name" value="ISP4_OPT"/>
    <property type="match status" value="1"/>
</dbReference>
<dbReference type="Gramene" id="TraesCS5B02G261400.1">
    <property type="protein sequence ID" value="TraesCS5B02G261400.1"/>
    <property type="gene ID" value="TraesCS5B02G261400"/>
</dbReference>
<feature type="transmembrane region" description="Helical" evidence="9">
    <location>
        <begin position="435"/>
        <end position="455"/>
    </location>
</feature>
<dbReference type="NCBIfam" id="TIGR00728">
    <property type="entry name" value="OPT_sfam"/>
    <property type="match status" value="1"/>
</dbReference>
<feature type="transmembrane region" description="Helical" evidence="9">
    <location>
        <begin position="518"/>
        <end position="541"/>
    </location>
</feature>
<feature type="transmembrane region" description="Helical" evidence="9">
    <location>
        <begin position="108"/>
        <end position="129"/>
    </location>
</feature>
<keyword evidence="5" id="KW-0571">Peptide transport</keyword>
<feature type="transmembrane region" description="Helical" evidence="9">
    <location>
        <begin position="202"/>
        <end position="234"/>
    </location>
</feature>
<dbReference type="Gramene" id="TraesWEE_scaffold_039920_01G000100.1">
    <property type="protein sequence ID" value="TraesWEE_scaffold_039920_01G000100.1"/>
    <property type="gene ID" value="TraesWEE_scaffold_039920_01G000100"/>
</dbReference>
<evidence type="ECO:0000256" key="2">
    <source>
        <dbReference type="ARBA" id="ARBA00005484"/>
    </source>
</evidence>
<organism evidence="10">
    <name type="scientific">Triticum aestivum</name>
    <name type="common">Wheat</name>
    <dbReference type="NCBI Taxonomy" id="4565"/>
    <lineage>
        <taxon>Eukaryota</taxon>
        <taxon>Viridiplantae</taxon>
        <taxon>Streptophyta</taxon>
        <taxon>Embryophyta</taxon>
        <taxon>Tracheophyta</taxon>
        <taxon>Spermatophyta</taxon>
        <taxon>Magnoliopsida</taxon>
        <taxon>Liliopsida</taxon>
        <taxon>Poales</taxon>
        <taxon>Poaceae</taxon>
        <taxon>BOP clade</taxon>
        <taxon>Pooideae</taxon>
        <taxon>Triticodae</taxon>
        <taxon>Triticeae</taxon>
        <taxon>Triticinae</taxon>
        <taxon>Triticum</taxon>
    </lineage>
</organism>
<dbReference type="GO" id="GO:0035673">
    <property type="term" value="F:oligopeptide transmembrane transporter activity"/>
    <property type="evidence" value="ECO:0000318"/>
    <property type="project" value="GO_Central"/>
</dbReference>
<keyword evidence="4 9" id="KW-0812">Transmembrane</keyword>
<dbReference type="Gramene" id="TraesKAR5B01G0288450.2">
    <property type="protein sequence ID" value="cds.TraesKAR5B01G0288450.2"/>
    <property type="gene ID" value="TraesKAR5B01G0288450"/>
</dbReference>
<feature type="transmembrane region" description="Helical" evidence="9">
    <location>
        <begin position="462"/>
        <end position="478"/>
    </location>
</feature>
<evidence type="ECO:0000256" key="1">
    <source>
        <dbReference type="ARBA" id="ARBA00004141"/>
    </source>
</evidence>
<dbReference type="PANTHER" id="PTHR22601">
    <property type="entry name" value="ISP4 LIKE PROTEIN"/>
    <property type="match status" value="1"/>
</dbReference>
<dbReference type="EnsemblPlants" id="TraesCS5B02G261400.1">
    <property type="protein sequence ID" value="TraesCS5B02G261400.1"/>
    <property type="gene ID" value="TraesCS5B02G261400"/>
</dbReference>
<keyword evidence="6" id="KW-0653">Protein transport</keyword>
<reference evidence="10" key="1">
    <citation type="submission" date="2018-08" db="EMBL/GenBank/DDBJ databases">
        <authorList>
            <person name="Rossello M."/>
        </authorList>
    </citation>
    <scope>NUCLEOTIDE SEQUENCE [LARGE SCALE GENOMIC DNA]</scope>
    <source>
        <strain evidence="10">cv. Chinese Spring</strain>
    </source>
</reference>
<keyword evidence="8 9" id="KW-0472">Membrane</keyword>
<feature type="transmembrane region" description="Helical" evidence="9">
    <location>
        <begin position="141"/>
        <end position="162"/>
    </location>
</feature>
<dbReference type="Gramene" id="TraesCLE_scaffold_041055_01G000100.1">
    <property type="protein sequence ID" value="TraesCLE_scaffold_041055_01G000100.1"/>
    <property type="gene ID" value="TraesCLE_scaffold_041055_01G000100"/>
</dbReference>
<sequence>MEETSMHQDQSPIEQVRLTVPTTDDPTLPTLTLRVWIIGITGCIIMSLVSVMTGFRQNPVGVPNFVVTILCYSLGKFMASVLPSNLRVRGTRIKISINPGPFNIKEHLLSTVIFSSGLGTMPAANLYAATRAYFRISIHPMAFFFLLLTTNSIIYGFAGFFIKPFVNRSEMWWPEVLPDVTMFRAFHEKDEKSNAKLSRSQFFFMVFVISFSYYIIPGYFFPSISAVSVVCLIWKRSIIAQQLGSGLNGFGIGSFGLDWSTSTSYTRNPIYYPFFVIVNTMVGFIIFMYIVVPFAYWTNSFKAKSFPIISPEVYDVYGGRYNLSRVLDGSSFQFKQDGYESYSELYLSIARACSIGFGFAALASSLTNIVLSHGRSFWNQLSQSTERRGCSDIHMQMMNKYRSIPMWWFIRLTISMIGLAVFTCEGFGNELQLPYWGVLLACLLVLTLVPPLAALRATACQQPPLSLFAHIIIGYFYPGRPLANMVFNLYSTWCIEYTLGTLASFKLGIYMKIPPRELFFAQVIGTFLATTSDFVVTWWLFSTVKDLCRTELLPRGSPWTCPSTRMIYNEMVVWGLIGPRQMFFKGVYSKLVYFFLIGNIAPIPVWILARRFPEKKWIKLILVPVLFMPGAKMPPARAVNYICWFVLGFIFNYIIFRRWERVVGKVQLTLLRRHGHRHCCNGIIDDVGSSDARHQWRQLVGFICL</sequence>
<dbReference type="InterPro" id="IPR004813">
    <property type="entry name" value="OPT"/>
</dbReference>
<dbReference type="Gramene" id="TraesCS5B03G0679500.1">
    <property type="protein sequence ID" value="TraesCS5B03G0679500.1.CDS"/>
    <property type="gene ID" value="TraesCS5B03G0679500"/>
</dbReference>
<dbReference type="Proteomes" id="UP000019116">
    <property type="component" value="Chromosome 5B"/>
</dbReference>
<dbReference type="STRING" id="4565.A0A3B6LP45"/>
<feature type="transmembrane region" description="Helical" evidence="9">
    <location>
        <begin position="638"/>
        <end position="656"/>
    </location>
</feature>
<comment type="subcellular location">
    <subcellularLocation>
        <location evidence="1">Membrane</location>
        <topology evidence="1">Multi-pass membrane protein</topology>
    </subcellularLocation>
</comment>
<evidence type="ECO:0000256" key="8">
    <source>
        <dbReference type="ARBA" id="ARBA00023136"/>
    </source>
</evidence>
<evidence type="ECO:0000256" key="4">
    <source>
        <dbReference type="ARBA" id="ARBA00022692"/>
    </source>
</evidence>